<dbReference type="AlphaFoldDB" id="A0A9P7BXB8"/>
<keyword evidence="2" id="KW-1185">Reference proteome</keyword>
<comment type="caution">
    <text evidence="1">The sequence shown here is derived from an EMBL/GenBank/DDBJ whole genome shotgun (WGS) entry which is preliminary data.</text>
</comment>
<evidence type="ECO:0000313" key="1">
    <source>
        <dbReference type="EMBL" id="KAG1314853.1"/>
    </source>
</evidence>
<accession>A0A9P7BXB8</accession>
<proteinExistence type="predicted"/>
<organism evidence="1 2">
    <name type="scientific">Rhizopus oryzae</name>
    <name type="common">Mucormycosis agent</name>
    <name type="synonym">Rhizopus arrhizus var. delemar</name>
    <dbReference type="NCBI Taxonomy" id="64495"/>
    <lineage>
        <taxon>Eukaryota</taxon>
        <taxon>Fungi</taxon>
        <taxon>Fungi incertae sedis</taxon>
        <taxon>Mucoromycota</taxon>
        <taxon>Mucoromycotina</taxon>
        <taxon>Mucoromycetes</taxon>
        <taxon>Mucorales</taxon>
        <taxon>Mucorineae</taxon>
        <taxon>Rhizopodaceae</taxon>
        <taxon>Rhizopus</taxon>
    </lineage>
</organism>
<sequence>MNRALESFFINTTQHNLSSPPWFIHLAYTDRKHLSVNQVAVDELKDKGKAFYIEGQGEIAQAKYSVGPLICAGKVNDILCEAGHVKHLIRDMCTL</sequence>
<dbReference type="OrthoDB" id="10269035at2759"/>
<dbReference type="Proteomes" id="UP000716291">
    <property type="component" value="Unassembled WGS sequence"/>
</dbReference>
<name>A0A9P7BXB8_RHIOR</name>
<protein>
    <submittedName>
        <fullName evidence="1">Uncharacterized protein</fullName>
    </submittedName>
</protein>
<dbReference type="EMBL" id="JAANQT010000082">
    <property type="protein sequence ID" value="KAG1314853.1"/>
    <property type="molecule type" value="Genomic_DNA"/>
</dbReference>
<gene>
    <name evidence="1" type="ORF">G6F64_001139</name>
</gene>
<reference evidence="1" key="1">
    <citation type="journal article" date="2020" name="Microb. Genom.">
        <title>Genetic diversity of clinical and environmental Mucorales isolates obtained from an investigation of mucormycosis cases among solid organ transplant recipients.</title>
        <authorList>
            <person name="Nguyen M.H."/>
            <person name="Kaul D."/>
            <person name="Muto C."/>
            <person name="Cheng S.J."/>
            <person name="Richter R.A."/>
            <person name="Bruno V.M."/>
            <person name="Liu G."/>
            <person name="Beyhan S."/>
            <person name="Sundermann A.J."/>
            <person name="Mounaud S."/>
            <person name="Pasculle A.W."/>
            <person name="Nierman W.C."/>
            <person name="Driscoll E."/>
            <person name="Cumbie R."/>
            <person name="Clancy C.J."/>
            <person name="Dupont C.L."/>
        </authorList>
    </citation>
    <scope>NUCLEOTIDE SEQUENCE</scope>
    <source>
        <strain evidence="1">GL11</strain>
    </source>
</reference>
<evidence type="ECO:0000313" key="2">
    <source>
        <dbReference type="Proteomes" id="UP000716291"/>
    </source>
</evidence>